<accession>A0A6J5L6I5</accession>
<reference evidence="1" key="1">
    <citation type="submission" date="2020-04" db="EMBL/GenBank/DDBJ databases">
        <authorList>
            <person name="Chiriac C."/>
            <person name="Salcher M."/>
            <person name="Ghai R."/>
            <person name="Kavagutti S V."/>
        </authorList>
    </citation>
    <scope>NUCLEOTIDE SEQUENCE</scope>
</reference>
<organism evidence="1">
    <name type="scientific">uncultured Caudovirales phage</name>
    <dbReference type="NCBI Taxonomy" id="2100421"/>
    <lineage>
        <taxon>Viruses</taxon>
        <taxon>Duplodnaviria</taxon>
        <taxon>Heunggongvirae</taxon>
        <taxon>Uroviricota</taxon>
        <taxon>Caudoviricetes</taxon>
        <taxon>Peduoviridae</taxon>
        <taxon>Maltschvirus</taxon>
        <taxon>Maltschvirus maltsch</taxon>
    </lineage>
</organism>
<name>A0A6J5L6I5_9CAUD</name>
<sequence>MSFPYKNPISSIQVNGTQSVPRNNTYGTTFSVNNTGGYMEVYSLSDLYYTIPSGTTGSIEYSGNTIPIEFTKGTGVAWSPDVITLASDNISSGRRRLGMLVYVYEQDQVYQYYINNYETLFNAATASTGCAQVSDFGTTINNKTAAGQSFINAWTGNTIEDVSGATHTTAVWRKFSSGSSSGGTSGTSLYIVGTGINSTVRCGVNNTASGDYGASLAGCSNTASGKYSFVGGGISNSSTDSYSIVSGGYQNTASNTYTFVGGGRNNTASGSTSTISGGYCNINGGDSSFIGAGRCNTMFGMTGGVIGGGASNTVSSNYSFIGGGSNNTVSGYISFVGGGLSNTASGSYSFIVGGSTNTVSGDYSFIGGGNRNTIYSYPSPSSSFSSILNGCLNTISGTGKMSNSIVIGGLNNFISDSFIGVFGCNIVASCPNTFYTNNFCSCGSIYSSALSSGQAVCTGTNGLLTNYTPVSSVIIQGSCTTSSIRCGVSNNATASFSAALAGTGNTSSGLASVVVGGAINNTYSTYSFVGGGIGNKSCGNSTSVVGGSLNTACCATSFIGGGQQNITSGVTSSVVGGFCNIAGGNCSFIGGGTSNIITSGGTFSFIGEGRGNTVSGSYGMVLGGSGNTITGSFSSAIGCGLNASANCTLYTNNIITGTISATTYQNLPSFSGGSITGLTINGNLTVTGNTSLKGLTATTISATTYQNLPYSGTVTGSGTINYLPRWTGTTALGRSVIQDDGTNIGVSVTPSSSYKMYVYTLTNPTTLYVQNQTSGGIGISVLVNGGGSPTAISASSQGSVGSNNTGILGVAQDGLLAIGVKGTLDTSEFGGITTGIGGYFDARAIGGYSSPSSAYSVQLLDGTEGVNKVLLSTTSDGKANWSSVLTGLTNVRSTTISATTYQNLPSFSGGSITGLTINGNLTVTGNTSLQALTATTISATTITASTLATSFTTGSVIFQGSGGTLTQNNSNLFWDNVNNRFGVGTALPTGAVTIIGAYSSNTAASLVVQNTLAYGGTANQYSQMWLNSTGGVMGYVRNDGRLYTSNDINSNYFVANATGSASTPIFKGSGANGMYFPVTNNIAFTTNGVEVLRMFSGQNISIGTTADFGYRVDVRGATRFSASTGTSLTVISSGNSTSVPVFSVQGSQGELFSVTDSLTGSLFSVSDISGLPIMEVFSDSTTIIGDYQSPSLYTTKRVSSITATTGTTIYSFPTSAYTSSYVDYNVSGTTGLRAGNIMAIWSGTSVNFTETSTNDIGVTTPLTFGYVISGSSAVLQASASTGTWIVKSILRGL</sequence>
<gene>
    <name evidence="1" type="ORF">UFOVP117_60</name>
</gene>
<dbReference type="InterPro" id="IPR011049">
    <property type="entry name" value="Serralysin-like_metalloprot_C"/>
</dbReference>
<proteinExistence type="predicted"/>
<evidence type="ECO:0000313" key="1">
    <source>
        <dbReference type="EMBL" id="CAB4129665.1"/>
    </source>
</evidence>
<protein>
    <submittedName>
        <fullName evidence="1">Uncharacterized protein</fullName>
    </submittedName>
</protein>
<dbReference type="Gene3D" id="2.150.10.10">
    <property type="entry name" value="Serralysin-like metalloprotease, C-terminal"/>
    <property type="match status" value="2"/>
</dbReference>
<dbReference type="EMBL" id="LR796235">
    <property type="protein sequence ID" value="CAB4129665.1"/>
    <property type="molecule type" value="Genomic_DNA"/>
</dbReference>